<evidence type="ECO:0000256" key="6">
    <source>
        <dbReference type="SAM" id="MobiDB-lite"/>
    </source>
</evidence>
<dbReference type="Pfam" id="PF09749">
    <property type="entry name" value="HVSL"/>
    <property type="match status" value="1"/>
</dbReference>
<dbReference type="GO" id="GO:0005634">
    <property type="term" value="C:nucleus"/>
    <property type="evidence" value="ECO:0007669"/>
    <property type="project" value="UniProtKB-SubCell"/>
</dbReference>
<feature type="active site" description="Proton donor/acceptor" evidence="5">
    <location>
        <position position="160"/>
    </location>
</feature>
<keyword evidence="8" id="KW-1185">Reference proteome</keyword>
<protein>
    <recommendedName>
        <fullName evidence="5">U6 snRNA phosphodiesterase</fullName>
        <ecNumber evidence="5">3.1.4.-</ecNumber>
    </recommendedName>
</protein>
<dbReference type="PANTHER" id="PTHR13522">
    <property type="entry name" value="U6 SNRNA PHOSPHODIESTERASE 1"/>
    <property type="match status" value="1"/>
</dbReference>
<dbReference type="InterPro" id="IPR009097">
    <property type="entry name" value="Cyclic_Pdiesterase"/>
</dbReference>
<feature type="region of interest" description="Disordered" evidence="6">
    <location>
        <begin position="1"/>
        <end position="58"/>
    </location>
</feature>
<evidence type="ECO:0000256" key="1">
    <source>
        <dbReference type="ARBA" id="ARBA00022722"/>
    </source>
</evidence>
<keyword evidence="3" id="KW-0456">Lyase</keyword>
<keyword evidence="1 5" id="KW-0540">Nuclease</keyword>
<comment type="similarity">
    <text evidence="5">Belongs to the 2H phosphoesterase superfamily. USB1 family.</text>
</comment>
<evidence type="ECO:0000256" key="4">
    <source>
        <dbReference type="ARBA" id="ARBA00023242"/>
    </source>
</evidence>
<dbReference type="HAMAP" id="MF_03040">
    <property type="entry name" value="USB1"/>
    <property type="match status" value="1"/>
</dbReference>
<name>A0A9P4JP79_9PLEO</name>
<dbReference type="Proteomes" id="UP000799536">
    <property type="component" value="Unassembled WGS sequence"/>
</dbReference>
<feature type="active site" description="Proton donor/acceptor" evidence="5">
    <location>
        <position position="290"/>
    </location>
</feature>
<evidence type="ECO:0000313" key="8">
    <source>
        <dbReference type="Proteomes" id="UP000799536"/>
    </source>
</evidence>
<dbReference type="GO" id="GO:0016829">
    <property type="term" value="F:lyase activity"/>
    <property type="evidence" value="ECO:0007669"/>
    <property type="project" value="UniProtKB-KW"/>
</dbReference>
<dbReference type="GO" id="GO:0034477">
    <property type="term" value="P:U6 snRNA 3'-end processing"/>
    <property type="evidence" value="ECO:0007669"/>
    <property type="project" value="UniProtKB-UniRule"/>
</dbReference>
<dbReference type="AlphaFoldDB" id="A0A9P4JP79"/>
<dbReference type="Gene3D" id="3.90.1140.10">
    <property type="entry name" value="Cyclic phosphodiesterase"/>
    <property type="match status" value="1"/>
</dbReference>
<comment type="caution">
    <text evidence="7">The sequence shown here is derived from an EMBL/GenBank/DDBJ whole genome shotgun (WGS) entry which is preliminary data.</text>
</comment>
<dbReference type="OrthoDB" id="49151at2759"/>
<sequence>MALVNYSDSDEEDNEQSPININTPVSKSAPAKAIPVPSISDTQKVLKRKQPEAELSSSLPPLPAAFHDLYSTNTRISTRDDPSLHGGRKRAVPHVQGHWPSHVYLEWHPSHTESASIQDLIDFVHESFSRLHEHTIRRSQTCPEIHSSLRSLLGAPLPLHISLSRTLQIPTDERNIFLETITRCLRDEAVKPFTIRFSGLKWVPNFERNRWFLVLGIAKPEHDELNRLLDACNDAAQKTGHSLLYVENKAMKHELRSPDTHHPEKRRKNSVTTTDVCLSIGKIDRTARFHVSIAWALTKPPKQYNDLLMEMDIGDKVTSPKDLFQVVKVKIGNAIHNIELGSRKAVQEKGIGLLG</sequence>
<keyword evidence="4 5" id="KW-0539">Nucleus</keyword>
<accession>A0A9P4JP79</accession>
<dbReference type="EMBL" id="ML993921">
    <property type="protein sequence ID" value="KAF2202877.1"/>
    <property type="molecule type" value="Genomic_DNA"/>
</dbReference>
<proteinExistence type="inferred from homology"/>
<keyword evidence="2 5" id="KW-0378">Hydrolase</keyword>
<reference evidence="7" key="1">
    <citation type="journal article" date="2020" name="Stud. Mycol.">
        <title>101 Dothideomycetes genomes: a test case for predicting lifestyles and emergence of pathogens.</title>
        <authorList>
            <person name="Haridas S."/>
            <person name="Albert R."/>
            <person name="Binder M."/>
            <person name="Bloem J."/>
            <person name="Labutti K."/>
            <person name="Salamov A."/>
            <person name="Andreopoulos B."/>
            <person name="Baker S."/>
            <person name="Barry K."/>
            <person name="Bills G."/>
            <person name="Bluhm B."/>
            <person name="Cannon C."/>
            <person name="Castanera R."/>
            <person name="Culley D."/>
            <person name="Daum C."/>
            <person name="Ezra D."/>
            <person name="Gonzalez J."/>
            <person name="Henrissat B."/>
            <person name="Kuo A."/>
            <person name="Liang C."/>
            <person name="Lipzen A."/>
            <person name="Lutzoni F."/>
            <person name="Magnuson J."/>
            <person name="Mondo S."/>
            <person name="Nolan M."/>
            <person name="Ohm R."/>
            <person name="Pangilinan J."/>
            <person name="Park H.-J."/>
            <person name="Ramirez L."/>
            <person name="Alfaro M."/>
            <person name="Sun H."/>
            <person name="Tritt A."/>
            <person name="Yoshinaga Y."/>
            <person name="Zwiers L.-H."/>
            <person name="Turgeon B."/>
            <person name="Goodwin S."/>
            <person name="Spatafora J."/>
            <person name="Crous P."/>
            <person name="Grigoriev I."/>
        </authorList>
    </citation>
    <scope>NUCLEOTIDE SEQUENCE</scope>
    <source>
        <strain evidence="7">ATCC 74209</strain>
    </source>
</reference>
<evidence type="ECO:0000256" key="2">
    <source>
        <dbReference type="ARBA" id="ARBA00022801"/>
    </source>
</evidence>
<dbReference type="PANTHER" id="PTHR13522:SF3">
    <property type="entry name" value="U6 SNRNA PHOSPHODIESTERASE 1"/>
    <property type="match status" value="1"/>
</dbReference>
<comment type="subcellular location">
    <subcellularLocation>
        <location evidence="5">Nucleus</location>
    </subcellularLocation>
</comment>
<dbReference type="EC" id="3.1.4.-" evidence="5"/>
<dbReference type="SUPFAM" id="SSF55144">
    <property type="entry name" value="LigT-like"/>
    <property type="match status" value="1"/>
</dbReference>
<evidence type="ECO:0000256" key="5">
    <source>
        <dbReference type="HAMAP-Rule" id="MF_03040"/>
    </source>
</evidence>
<evidence type="ECO:0000256" key="3">
    <source>
        <dbReference type="ARBA" id="ARBA00023239"/>
    </source>
</evidence>
<dbReference type="InterPro" id="IPR027521">
    <property type="entry name" value="Usb1"/>
</dbReference>
<evidence type="ECO:0000313" key="7">
    <source>
        <dbReference type="EMBL" id="KAF2202877.1"/>
    </source>
</evidence>
<gene>
    <name evidence="5" type="primary">USB1</name>
    <name evidence="7" type="ORF">GQ43DRAFT_412803</name>
</gene>
<dbReference type="GO" id="GO:1990838">
    <property type="term" value="F:poly(U)-specific exoribonuclease activity, producing 3' uridine cyclic phosphate ends"/>
    <property type="evidence" value="ECO:0007669"/>
    <property type="project" value="UniProtKB-UniRule"/>
</dbReference>
<feature type="compositionally biased region" description="Polar residues" evidence="6">
    <location>
        <begin position="16"/>
        <end position="26"/>
    </location>
</feature>
<comment type="function">
    <text evidence="5">Phosphodiesterase responsible for the U6 snRNA 3' end processing. Acts as an exoribonuclease (RNase) responsible for trimming the poly(U) tract of the last nucleotides in the pre-U6 snRNA molecule, leading to the formation of mature U6 snRNA.</text>
</comment>
<organism evidence="7 8">
    <name type="scientific">Delitschia confertaspora ATCC 74209</name>
    <dbReference type="NCBI Taxonomy" id="1513339"/>
    <lineage>
        <taxon>Eukaryota</taxon>
        <taxon>Fungi</taxon>
        <taxon>Dikarya</taxon>
        <taxon>Ascomycota</taxon>
        <taxon>Pezizomycotina</taxon>
        <taxon>Dothideomycetes</taxon>
        <taxon>Pleosporomycetidae</taxon>
        <taxon>Pleosporales</taxon>
        <taxon>Delitschiaceae</taxon>
        <taxon>Delitschia</taxon>
    </lineage>
</organism>